<dbReference type="EMBL" id="BARS01016039">
    <property type="protein sequence ID" value="GAF97130.1"/>
    <property type="molecule type" value="Genomic_DNA"/>
</dbReference>
<dbReference type="AlphaFoldDB" id="X0V918"/>
<proteinExistence type="predicted"/>
<reference evidence="1" key="1">
    <citation type="journal article" date="2014" name="Front. Microbiol.">
        <title>High frequency of phylogenetically diverse reductive dehalogenase-homologous genes in deep subseafloor sedimentary metagenomes.</title>
        <authorList>
            <person name="Kawai M."/>
            <person name="Futagami T."/>
            <person name="Toyoda A."/>
            <person name="Takaki Y."/>
            <person name="Nishi S."/>
            <person name="Hori S."/>
            <person name="Arai W."/>
            <person name="Tsubouchi T."/>
            <person name="Morono Y."/>
            <person name="Uchiyama I."/>
            <person name="Ito T."/>
            <person name="Fujiyama A."/>
            <person name="Inagaki F."/>
            <person name="Takami H."/>
        </authorList>
    </citation>
    <scope>NUCLEOTIDE SEQUENCE</scope>
    <source>
        <strain evidence="1">Expedition CK06-06</strain>
    </source>
</reference>
<gene>
    <name evidence="1" type="ORF">S01H1_26459</name>
</gene>
<comment type="caution">
    <text evidence="1">The sequence shown here is derived from an EMBL/GenBank/DDBJ whole genome shotgun (WGS) entry which is preliminary data.</text>
</comment>
<protein>
    <submittedName>
        <fullName evidence="1">Uncharacterized protein</fullName>
    </submittedName>
</protein>
<evidence type="ECO:0000313" key="1">
    <source>
        <dbReference type="EMBL" id="GAF97130.1"/>
    </source>
</evidence>
<name>X0V918_9ZZZZ</name>
<accession>X0V918</accession>
<sequence>PVYTAGEGIRGRRPGIEASVRHGVTRPGIAALDGKDNVTVASVVKAAEDARKARALYPEYKWIQPVLVLPCGCDVRSDAILAAAIEHRVIIATTALPTRPLSLAG</sequence>
<organism evidence="1">
    <name type="scientific">marine sediment metagenome</name>
    <dbReference type="NCBI Taxonomy" id="412755"/>
    <lineage>
        <taxon>unclassified sequences</taxon>
        <taxon>metagenomes</taxon>
        <taxon>ecological metagenomes</taxon>
    </lineage>
</organism>
<feature type="non-terminal residue" evidence="1">
    <location>
        <position position="1"/>
    </location>
</feature>